<evidence type="ECO:0000259" key="7">
    <source>
        <dbReference type="PROSITE" id="PS50011"/>
    </source>
</evidence>
<reference evidence="8 9" key="1">
    <citation type="journal article" date="2022" name="bioRxiv">
        <title>Genomics of Preaxostyla Flagellates Illuminates Evolutionary Transitions and the Path Towards Mitochondrial Loss.</title>
        <authorList>
            <person name="Novak L.V.F."/>
            <person name="Treitli S.C."/>
            <person name="Pyrih J."/>
            <person name="Halakuc P."/>
            <person name="Pipaliya S.V."/>
            <person name="Vacek V."/>
            <person name="Brzon O."/>
            <person name="Soukal P."/>
            <person name="Eme L."/>
            <person name="Dacks J.B."/>
            <person name="Karnkowska A."/>
            <person name="Elias M."/>
            <person name="Hampl V."/>
        </authorList>
    </citation>
    <scope>NUCLEOTIDE SEQUENCE [LARGE SCALE GENOMIC DNA]</scope>
    <source>
        <strain evidence="8">NAU3</strain>
        <tissue evidence="8">Gut</tissue>
    </source>
</reference>
<keyword evidence="5" id="KW-0067">ATP-binding</keyword>
<keyword evidence="3" id="KW-0547">Nucleotide-binding</keyword>
<dbReference type="PROSITE" id="PS00108">
    <property type="entry name" value="PROTEIN_KINASE_ST"/>
    <property type="match status" value="1"/>
</dbReference>
<dbReference type="InterPro" id="IPR008271">
    <property type="entry name" value="Ser/Thr_kinase_AS"/>
</dbReference>
<keyword evidence="4 8" id="KW-0418">Kinase</keyword>
<dbReference type="Pfam" id="PF00069">
    <property type="entry name" value="Pkinase"/>
    <property type="match status" value="1"/>
</dbReference>
<evidence type="ECO:0000256" key="3">
    <source>
        <dbReference type="ARBA" id="ARBA00022741"/>
    </source>
</evidence>
<dbReference type="SMART" id="SM00220">
    <property type="entry name" value="S_TKc"/>
    <property type="match status" value="1"/>
</dbReference>
<evidence type="ECO:0000256" key="1">
    <source>
        <dbReference type="ARBA" id="ARBA00022527"/>
    </source>
</evidence>
<comment type="caution">
    <text evidence="8">The sequence shown here is derived from an EMBL/GenBank/DDBJ whole genome shotgun (WGS) entry which is preliminary data.</text>
</comment>
<proteinExistence type="predicted"/>
<feature type="region of interest" description="Disordered" evidence="6">
    <location>
        <begin position="478"/>
        <end position="529"/>
    </location>
</feature>
<feature type="domain" description="Protein kinase" evidence="7">
    <location>
        <begin position="97"/>
        <end position="426"/>
    </location>
</feature>
<feature type="compositionally biased region" description="Polar residues" evidence="6">
    <location>
        <begin position="478"/>
        <end position="519"/>
    </location>
</feature>
<keyword evidence="2 8" id="KW-0808">Transferase</keyword>
<feature type="region of interest" description="Disordered" evidence="6">
    <location>
        <begin position="441"/>
        <end position="466"/>
    </location>
</feature>
<evidence type="ECO:0000256" key="4">
    <source>
        <dbReference type="ARBA" id="ARBA00022777"/>
    </source>
</evidence>
<name>A0ABQ9XLA8_9EUKA</name>
<dbReference type="PANTHER" id="PTHR24058:SF17">
    <property type="entry name" value="HOMEODOMAIN INTERACTING PROTEIN KINASE, ISOFORM D"/>
    <property type="match status" value="1"/>
</dbReference>
<dbReference type="PANTHER" id="PTHR24058">
    <property type="entry name" value="DUAL SPECIFICITY PROTEIN KINASE"/>
    <property type="match status" value="1"/>
</dbReference>
<dbReference type="EC" id="2.7.11.1" evidence="8"/>
<dbReference type="InterPro" id="IPR000719">
    <property type="entry name" value="Prot_kinase_dom"/>
</dbReference>
<evidence type="ECO:0000313" key="9">
    <source>
        <dbReference type="Proteomes" id="UP001281761"/>
    </source>
</evidence>
<organism evidence="8 9">
    <name type="scientific">Blattamonas nauphoetae</name>
    <dbReference type="NCBI Taxonomy" id="2049346"/>
    <lineage>
        <taxon>Eukaryota</taxon>
        <taxon>Metamonada</taxon>
        <taxon>Preaxostyla</taxon>
        <taxon>Oxymonadida</taxon>
        <taxon>Blattamonas</taxon>
    </lineage>
</organism>
<evidence type="ECO:0000256" key="5">
    <source>
        <dbReference type="ARBA" id="ARBA00022840"/>
    </source>
</evidence>
<dbReference type="GO" id="GO:0004674">
    <property type="term" value="F:protein serine/threonine kinase activity"/>
    <property type="evidence" value="ECO:0007669"/>
    <property type="project" value="UniProtKB-KW"/>
</dbReference>
<keyword evidence="9" id="KW-1185">Reference proteome</keyword>
<sequence>MQKVKAVNVSLTVDWAVQSPTKKATLYLVELYKKSNPQFPWVRQIKDDGKLLTEPSIGVKNYGLDNSNGDFIFRVGDLITPTVSDRDSNPRITNSTYIVEAMMGHGSFGQVLRCLNLTDHSSVAVKVIKNQNAYTKQAQLEKQILQMIKQVDPNDDRHCLSFVESFMFHDHVCLVTELLGDDLYTLIKEGRYRGFSLDLTSSIISQLLDVCCLISDLGIIHCDLKPENILVDRCLPAVKVIDFGSSVFENKTLYSYIQSRYYRSPEVIVGAKYNTQIDMWSVGCIAAELFLGRPIFPGSSEFDQLFRITSMIGPIPLEMIRNGRNKRKYFIEETNPGTSQSRWRLMSIQEYQRANEETKPHKNHKFVKDTVEQTINAYATQLLHENERSQRGRADRRPFIDFLKRLLVIDPRQRLTPRQALAHPFISGTAFSEHWQPPMDYAFANRGTQSSSRESDTSKRKHHNFRNPFSEVIATITAPFSRSENTPRVLASNASSGSLPQAPNSDPQTNSTQQPATERSSTRDTTQRE</sequence>
<dbReference type="Proteomes" id="UP001281761">
    <property type="component" value="Unassembled WGS sequence"/>
</dbReference>
<dbReference type="EMBL" id="JARBJD010000099">
    <property type="protein sequence ID" value="KAK2952816.1"/>
    <property type="molecule type" value="Genomic_DNA"/>
</dbReference>
<dbReference type="SUPFAM" id="SSF56112">
    <property type="entry name" value="Protein kinase-like (PK-like)"/>
    <property type="match status" value="1"/>
</dbReference>
<feature type="compositionally biased region" description="Basic and acidic residues" evidence="6">
    <location>
        <begin position="520"/>
        <end position="529"/>
    </location>
</feature>
<keyword evidence="1 8" id="KW-0723">Serine/threonine-protein kinase</keyword>
<dbReference type="Gene3D" id="1.10.510.10">
    <property type="entry name" value="Transferase(Phosphotransferase) domain 1"/>
    <property type="match status" value="1"/>
</dbReference>
<evidence type="ECO:0000256" key="6">
    <source>
        <dbReference type="SAM" id="MobiDB-lite"/>
    </source>
</evidence>
<dbReference type="InterPro" id="IPR011009">
    <property type="entry name" value="Kinase-like_dom_sf"/>
</dbReference>
<dbReference type="Gene3D" id="3.30.200.20">
    <property type="entry name" value="Phosphorylase Kinase, domain 1"/>
    <property type="match status" value="1"/>
</dbReference>
<evidence type="ECO:0000313" key="8">
    <source>
        <dbReference type="EMBL" id="KAK2952816.1"/>
    </source>
</evidence>
<gene>
    <name evidence="8" type="ORF">BLNAU_12284</name>
</gene>
<accession>A0ABQ9XLA8</accession>
<dbReference type="InterPro" id="IPR050494">
    <property type="entry name" value="Ser_Thr_dual-spec_kinase"/>
</dbReference>
<protein>
    <submittedName>
        <fullName evidence="8">Serine/threonine protein kinase</fullName>
        <ecNumber evidence="8">2.7.11.1</ecNumber>
    </submittedName>
</protein>
<dbReference type="PROSITE" id="PS50011">
    <property type="entry name" value="PROTEIN_KINASE_DOM"/>
    <property type="match status" value="1"/>
</dbReference>
<evidence type="ECO:0000256" key="2">
    <source>
        <dbReference type="ARBA" id="ARBA00022679"/>
    </source>
</evidence>